<feature type="signal peptide" evidence="5">
    <location>
        <begin position="1"/>
        <end position="27"/>
    </location>
</feature>
<dbReference type="Proteomes" id="UP000507962">
    <property type="component" value="Unassembled WGS sequence"/>
</dbReference>
<dbReference type="GO" id="GO:0017038">
    <property type="term" value="P:protein import"/>
    <property type="evidence" value="ECO:0007669"/>
    <property type="project" value="InterPro"/>
</dbReference>
<evidence type="ECO:0000256" key="5">
    <source>
        <dbReference type="SAM" id="SignalP"/>
    </source>
</evidence>
<evidence type="ECO:0000256" key="3">
    <source>
        <dbReference type="ARBA" id="ARBA00022729"/>
    </source>
</evidence>
<dbReference type="HAMAP" id="MF_00671">
    <property type="entry name" value="TolB"/>
    <property type="match status" value="1"/>
</dbReference>
<evidence type="ECO:0000313" key="7">
    <source>
        <dbReference type="EMBL" id="VFQ42913.1"/>
    </source>
</evidence>
<dbReference type="AlphaFoldDB" id="A0A4U8YNX1"/>
<dbReference type="Pfam" id="PF04052">
    <property type="entry name" value="TolB_N"/>
    <property type="match status" value="1"/>
</dbReference>
<dbReference type="RefSeq" id="WP_180137117.1">
    <property type="nucleotide sequence ID" value="NZ_CAADHO010000001.1"/>
</dbReference>
<dbReference type="NCBIfam" id="TIGR02800">
    <property type="entry name" value="propeller_TolB"/>
    <property type="match status" value="1"/>
</dbReference>
<dbReference type="GO" id="GO:0042597">
    <property type="term" value="C:periplasmic space"/>
    <property type="evidence" value="ECO:0007669"/>
    <property type="project" value="UniProtKB-SubCell"/>
</dbReference>
<dbReference type="InterPro" id="IPR014167">
    <property type="entry name" value="Tol-Pal_TolB"/>
</dbReference>
<evidence type="ECO:0000256" key="1">
    <source>
        <dbReference type="ARBA" id="ARBA00004418"/>
    </source>
</evidence>
<dbReference type="PANTHER" id="PTHR36842">
    <property type="entry name" value="PROTEIN TOLB HOMOLOG"/>
    <property type="match status" value="1"/>
</dbReference>
<evidence type="ECO:0000256" key="2">
    <source>
        <dbReference type="ARBA" id="ARBA00009820"/>
    </source>
</evidence>
<keyword evidence="3 5" id="KW-0732">Signal</keyword>
<organism evidence="7 8">
    <name type="scientific">Desulfoluna butyratoxydans</name>
    <dbReference type="NCBI Taxonomy" id="231438"/>
    <lineage>
        <taxon>Bacteria</taxon>
        <taxon>Pseudomonadati</taxon>
        <taxon>Thermodesulfobacteriota</taxon>
        <taxon>Desulfobacteria</taxon>
        <taxon>Desulfobacterales</taxon>
        <taxon>Desulfolunaceae</taxon>
        <taxon>Desulfoluna</taxon>
    </lineage>
</organism>
<dbReference type="EMBL" id="CAADHO010000001">
    <property type="protein sequence ID" value="VFQ42913.1"/>
    <property type="molecule type" value="Genomic_DNA"/>
</dbReference>
<keyword evidence="4" id="KW-0574">Periplasm</keyword>
<evidence type="ECO:0000313" key="8">
    <source>
        <dbReference type="Proteomes" id="UP000507962"/>
    </source>
</evidence>
<sequence>MQTLVRSLGRYLLLVIVLVVAAAPAQAEERVRLRVTNPFENKTPVAVPAFRVTGSTDREAALAEEAVALLQNTLAFTGYFRMVSRDAFLEEPARTGITEQDIHFDRWRSSGAELLVTGSLTVSTQTVIGDFYLYDIYRQKSLFGVRFRGAGAPGETLRPLILKLADKIMMTYSGKHGFFGSRIAFVSTGTSGIKEIWTCDFDGHAPVQVSRNNAITLTPSWSPDGSTLAYTSYVNKKPDIFIQGAWPGSRRDLVTAQGTTNITPTWLPGGKTMAASLTIDGDQAIYLLTQKGKIRKRLTRKWSKWGIDVSPVFSPSGDRMAFVSKRSGTPQIYVKHLASGRIERLTFDGKYNTSPAWSPTGDQIAYAGSKNGHFDIHVINARGGRPMQLTYDSGDNETPSWSPDGSLIVFSSNRRGRSSIYVMNAYGTDQRQLVSLPGEQTAPVWSPNLTQ</sequence>
<dbReference type="InterPro" id="IPR011042">
    <property type="entry name" value="6-blade_b-propeller_TolB-like"/>
</dbReference>
<name>A0A4U8YNX1_9BACT</name>
<dbReference type="InterPro" id="IPR011659">
    <property type="entry name" value="WD40"/>
</dbReference>
<dbReference type="SUPFAM" id="SSF52964">
    <property type="entry name" value="TolB, N-terminal domain"/>
    <property type="match status" value="1"/>
</dbReference>
<proteinExistence type="inferred from homology"/>
<comment type="subcellular location">
    <subcellularLocation>
        <location evidence="1">Periplasm</location>
    </subcellularLocation>
</comment>
<protein>
    <submittedName>
        <fullName evidence="7">Tolb n-terminal</fullName>
    </submittedName>
</protein>
<dbReference type="SUPFAM" id="SSF69304">
    <property type="entry name" value="Tricorn protease N-terminal domain"/>
    <property type="match status" value="1"/>
</dbReference>
<dbReference type="Pfam" id="PF07676">
    <property type="entry name" value="PD40"/>
    <property type="match status" value="4"/>
</dbReference>
<feature type="domain" description="TolB N-terminal" evidence="6">
    <location>
        <begin position="32"/>
        <end position="142"/>
    </location>
</feature>
<dbReference type="Gene3D" id="2.120.10.30">
    <property type="entry name" value="TolB, C-terminal domain"/>
    <property type="match status" value="2"/>
</dbReference>
<reference evidence="7 8" key="1">
    <citation type="submission" date="2019-03" db="EMBL/GenBank/DDBJ databases">
        <authorList>
            <person name="Nijsse B."/>
        </authorList>
    </citation>
    <scope>NUCLEOTIDE SEQUENCE [LARGE SCALE GENOMIC DNA]</scope>
    <source>
        <strain evidence="7">Desulfoluna butyratoxydans MSL71</strain>
    </source>
</reference>
<dbReference type="PANTHER" id="PTHR36842:SF1">
    <property type="entry name" value="PROTEIN TOLB"/>
    <property type="match status" value="1"/>
</dbReference>
<keyword evidence="8" id="KW-1185">Reference proteome</keyword>
<feature type="chain" id="PRO_5039936620" evidence="5">
    <location>
        <begin position="28"/>
        <end position="451"/>
    </location>
</feature>
<comment type="similarity">
    <text evidence="2">Belongs to the TolB family.</text>
</comment>
<dbReference type="Gene3D" id="3.40.50.10070">
    <property type="entry name" value="TolB, N-terminal domain"/>
    <property type="match status" value="1"/>
</dbReference>
<evidence type="ECO:0000256" key="4">
    <source>
        <dbReference type="ARBA" id="ARBA00022764"/>
    </source>
</evidence>
<dbReference type="InterPro" id="IPR007195">
    <property type="entry name" value="TolB_N"/>
</dbReference>
<accession>A0A4U8YNX1</accession>
<evidence type="ECO:0000259" key="6">
    <source>
        <dbReference type="Pfam" id="PF04052"/>
    </source>
</evidence>
<gene>
    <name evidence="7" type="ORF">MSL71_5340</name>
</gene>